<dbReference type="InterPro" id="IPR050547">
    <property type="entry name" value="DEAD_box_RNA_helicases"/>
</dbReference>
<dbReference type="Proteomes" id="UP000440004">
    <property type="component" value="Unassembled WGS sequence"/>
</dbReference>
<dbReference type="Gene3D" id="1.10.3210.30">
    <property type="match status" value="1"/>
</dbReference>
<dbReference type="SMART" id="SM00487">
    <property type="entry name" value="DEXDc"/>
    <property type="match status" value="1"/>
</dbReference>
<evidence type="ECO:0000256" key="1">
    <source>
        <dbReference type="ARBA" id="ARBA00006847"/>
    </source>
</evidence>
<dbReference type="InterPro" id="IPR006483">
    <property type="entry name" value="CRISPR-assoc_Cas3_HD"/>
</dbReference>
<feature type="domain" description="HD Cas3-type" evidence="11">
    <location>
        <begin position="7"/>
        <end position="182"/>
    </location>
</feature>
<dbReference type="CDD" id="cd09641">
    <property type="entry name" value="Cas3''_I"/>
    <property type="match status" value="1"/>
</dbReference>
<dbReference type="PANTHER" id="PTHR47963:SF9">
    <property type="entry name" value="CRISPR-ASSOCIATED ENDONUCLEASE_HELICASE CAS3"/>
    <property type="match status" value="1"/>
</dbReference>
<dbReference type="PANTHER" id="PTHR47963">
    <property type="entry name" value="DEAD-BOX ATP-DEPENDENT RNA HELICASE 47, MITOCHONDRIAL"/>
    <property type="match status" value="1"/>
</dbReference>
<protein>
    <submittedName>
        <fullName evidence="12">CRISPR-associated helicase Cas3</fullName>
    </submittedName>
</protein>
<dbReference type="InterPro" id="IPR011545">
    <property type="entry name" value="DEAD/DEAH_box_helicase_dom"/>
</dbReference>
<keyword evidence="9" id="KW-0051">Antiviral defense</keyword>
<evidence type="ECO:0000256" key="9">
    <source>
        <dbReference type="ARBA" id="ARBA00023118"/>
    </source>
</evidence>
<evidence type="ECO:0000259" key="10">
    <source>
        <dbReference type="PROSITE" id="PS51192"/>
    </source>
</evidence>
<keyword evidence="5" id="KW-0547">Nucleotide-binding</keyword>
<gene>
    <name evidence="12" type="primary">cas3</name>
    <name evidence="12" type="ORF">GC105_01705</name>
</gene>
<feature type="domain" description="Helicase ATP-binding" evidence="10">
    <location>
        <begin position="222"/>
        <end position="404"/>
    </location>
</feature>
<dbReference type="NCBIfam" id="TIGR01596">
    <property type="entry name" value="cas3_HD"/>
    <property type="match status" value="1"/>
</dbReference>
<dbReference type="GO" id="GO:0003723">
    <property type="term" value="F:RNA binding"/>
    <property type="evidence" value="ECO:0007669"/>
    <property type="project" value="TreeGrafter"/>
</dbReference>
<evidence type="ECO:0000256" key="6">
    <source>
        <dbReference type="ARBA" id="ARBA00022801"/>
    </source>
</evidence>
<dbReference type="GO" id="GO:0005524">
    <property type="term" value="F:ATP binding"/>
    <property type="evidence" value="ECO:0007669"/>
    <property type="project" value="UniProtKB-KW"/>
</dbReference>
<dbReference type="Pfam" id="PF22590">
    <property type="entry name" value="Cas3-like_C_2"/>
    <property type="match status" value="1"/>
</dbReference>
<comment type="similarity">
    <text evidence="2">In the central section; belongs to the CRISPR-associated helicase Cas3 family.</text>
</comment>
<proteinExistence type="inferred from homology"/>
<dbReference type="AlphaFoldDB" id="A0A6A7K4W5"/>
<evidence type="ECO:0000313" key="13">
    <source>
        <dbReference type="Proteomes" id="UP000440004"/>
    </source>
</evidence>
<dbReference type="Pfam" id="PF01966">
    <property type="entry name" value="HD"/>
    <property type="match status" value="1"/>
</dbReference>
<evidence type="ECO:0000256" key="2">
    <source>
        <dbReference type="ARBA" id="ARBA00009046"/>
    </source>
</evidence>
<dbReference type="GO" id="GO:0004518">
    <property type="term" value="F:nuclease activity"/>
    <property type="evidence" value="ECO:0007669"/>
    <property type="project" value="UniProtKB-KW"/>
</dbReference>
<dbReference type="GO" id="GO:0003724">
    <property type="term" value="F:RNA helicase activity"/>
    <property type="evidence" value="ECO:0007669"/>
    <property type="project" value="TreeGrafter"/>
</dbReference>
<dbReference type="NCBIfam" id="TIGR01587">
    <property type="entry name" value="cas3_core"/>
    <property type="match status" value="1"/>
</dbReference>
<keyword evidence="6" id="KW-0378">Hydrolase</keyword>
<dbReference type="InterPro" id="IPR054712">
    <property type="entry name" value="Cas3-like_dom"/>
</dbReference>
<evidence type="ECO:0000256" key="4">
    <source>
        <dbReference type="ARBA" id="ARBA00022723"/>
    </source>
</evidence>
<dbReference type="SUPFAM" id="SSF52540">
    <property type="entry name" value="P-loop containing nucleoside triphosphate hydrolases"/>
    <property type="match status" value="1"/>
</dbReference>
<accession>A0A6A7K4W5</accession>
<sequence length="748" mass="87516">MNKYLAKSNPQETIQEHTDNLLRNYDILKSLYPNLNVNWDILYQACLYHDFGKMNVKFQDKITTGRVQENEIPHGILSLAFINPMNLKSQGFSNSEIKILAHSIAYHHERDFTYENEILDQEIQLMEKEVSDFDYELVDQELTVRKLGAKYFSKKRIYQIDGEEVFFNYILVKGLLNRIDYAASGAIEVEKGNDFLLISMENLMSEWQKINSSSDWNDLQRYMINHRDENVIVIAQTGMGKTEAGLLWIGNNKGFFTLPLKTAINAMYDRITKQIVKEDTDDKVGLLHSDTYSEYLNNDLDEVDIDEYYNKTKQLSLPITVCTLDQIFDFVFRYRGFESKLATLSFAKVVIDEVQMYSSDLLAYLILGLTYITNIGGKFAILTATLPSLVEDLLRDEGVNFLPPKTFINNQRIRHSIKRVPTKINIEMIKTLYKNNKVLIICNTVKEAQRIYRELDMIYEKEDINLFHSNFIKRDRKQKEKNILRFGHKDSNVYGIWVTTQVVEASLDIDFDILITELSDLNGLFQRMGRCYRNREFEGDYNCYVFDGGEKECSGIGYVIDEEIFALSKDALKNIDGVIDEEDKMKMVSSLYTTEKLKNTKYYKLIKCNLNYVKSIEDHEKSKSDIKKMFRNIDSATAIPKEIFTKHKLEIKEYAEILSKGYDKSLSVEERKELKYRKTRARNSLMDFTLNTPQFRIYSNTFDTIVLNQYESIPILDCKYSEEIGIEYMKKDDLTQKNQSYDYSERFL</sequence>
<dbReference type="Gene3D" id="3.40.50.300">
    <property type="entry name" value="P-loop containing nucleotide triphosphate hydrolases"/>
    <property type="match status" value="2"/>
</dbReference>
<dbReference type="InterPro" id="IPR006474">
    <property type="entry name" value="Helicase_Cas3_CRISPR-ass_core"/>
</dbReference>
<dbReference type="GO" id="GO:0046872">
    <property type="term" value="F:metal ion binding"/>
    <property type="evidence" value="ECO:0007669"/>
    <property type="project" value="UniProtKB-KW"/>
</dbReference>
<name>A0A6A7K4W5_9FIRM</name>
<dbReference type="SUPFAM" id="SSF109604">
    <property type="entry name" value="HD-domain/PDEase-like"/>
    <property type="match status" value="1"/>
</dbReference>
<dbReference type="InterPro" id="IPR027417">
    <property type="entry name" value="P-loop_NTPase"/>
</dbReference>
<dbReference type="PROSITE" id="PS51643">
    <property type="entry name" value="HD_CAS3"/>
    <property type="match status" value="1"/>
</dbReference>
<dbReference type="InterPro" id="IPR038257">
    <property type="entry name" value="CRISPR-assoc_Cas3_HD_sf"/>
</dbReference>
<keyword evidence="13" id="KW-1185">Reference proteome</keyword>
<keyword evidence="8" id="KW-0067">ATP-binding</keyword>
<evidence type="ECO:0000256" key="8">
    <source>
        <dbReference type="ARBA" id="ARBA00022840"/>
    </source>
</evidence>
<dbReference type="InterPro" id="IPR014001">
    <property type="entry name" value="Helicase_ATP-bd"/>
</dbReference>
<dbReference type="GO" id="GO:0016787">
    <property type="term" value="F:hydrolase activity"/>
    <property type="evidence" value="ECO:0007669"/>
    <property type="project" value="UniProtKB-KW"/>
</dbReference>
<organism evidence="12 13">
    <name type="scientific">Alkalibaculum sporogenes</name>
    <dbReference type="NCBI Taxonomy" id="2655001"/>
    <lineage>
        <taxon>Bacteria</taxon>
        <taxon>Bacillati</taxon>
        <taxon>Bacillota</taxon>
        <taxon>Clostridia</taxon>
        <taxon>Eubacteriales</taxon>
        <taxon>Eubacteriaceae</taxon>
        <taxon>Alkalibaculum</taxon>
    </lineage>
</organism>
<evidence type="ECO:0000313" key="12">
    <source>
        <dbReference type="EMBL" id="MPW24509.1"/>
    </source>
</evidence>
<reference evidence="12 13" key="1">
    <citation type="submission" date="2019-10" db="EMBL/GenBank/DDBJ databases">
        <title>Alkalibaculum tamaniensis sp.nov., a new alkaliphilic acetogen, isolated on methoxylated aromatics from a mud volcano.</title>
        <authorList>
            <person name="Khomyakova M.A."/>
            <person name="Merkel A.Y."/>
            <person name="Bonch-Osmolovskaya E.A."/>
            <person name="Slobodkin A.I."/>
        </authorList>
    </citation>
    <scope>NUCLEOTIDE SEQUENCE [LARGE SCALE GENOMIC DNA]</scope>
    <source>
        <strain evidence="12 13">M08DMB</strain>
    </source>
</reference>
<evidence type="ECO:0000256" key="5">
    <source>
        <dbReference type="ARBA" id="ARBA00022741"/>
    </source>
</evidence>
<dbReference type="Pfam" id="PF00270">
    <property type="entry name" value="DEAD"/>
    <property type="match status" value="1"/>
</dbReference>
<dbReference type="InterPro" id="IPR006674">
    <property type="entry name" value="HD_domain"/>
</dbReference>
<dbReference type="EMBL" id="WHNX01000002">
    <property type="protein sequence ID" value="MPW24509.1"/>
    <property type="molecule type" value="Genomic_DNA"/>
</dbReference>
<keyword evidence="7" id="KW-0347">Helicase</keyword>
<keyword evidence="4" id="KW-0479">Metal-binding</keyword>
<comment type="similarity">
    <text evidence="1">In the N-terminal section; belongs to the CRISPR-associated nuclease Cas3-HD family.</text>
</comment>
<dbReference type="PROSITE" id="PS51192">
    <property type="entry name" value="HELICASE_ATP_BIND_1"/>
    <property type="match status" value="1"/>
</dbReference>
<dbReference type="RefSeq" id="WP_152801051.1">
    <property type="nucleotide sequence ID" value="NZ_WHNX01000002.1"/>
</dbReference>
<comment type="caution">
    <text evidence="12">The sequence shown here is derived from an EMBL/GenBank/DDBJ whole genome shotgun (WGS) entry which is preliminary data.</text>
</comment>
<evidence type="ECO:0000259" key="11">
    <source>
        <dbReference type="PROSITE" id="PS51643"/>
    </source>
</evidence>
<dbReference type="GO" id="GO:0051607">
    <property type="term" value="P:defense response to virus"/>
    <property type="evidence" value="ECO:0007669"/>
    <property type="project" value="UniProtKB-KW"/>
</dbReference>
<evidence type="ECO:0000256" key="3">
    <source>
        <dbReference type="ARBA" id="ARBA00022722"/>
    </source>
</evidence>
<evidence type="ECO:0000256" key="7">
    <source>
        <dbReference type="ARBA" id="ARBA00022806"/>
    </source>
</evidence>
<keyword evidence="3" id="KW-0540">Nuclease</keyword>